<reference evidence="2 3" key="1">
    <citation type="submission" date="2024-09" db="EMBL/GenBank/DDBJ databases">
        <title>Rethinking Asexuality: The Enigmatic Case of Functional Sexual Genes in Lepraria (Stereocaulaceae).</title>
        <authorList>
            <person name="Doellman M."/>
            <person name="Sun Y."/>
            <person name="Barcenas-Pena A."/>
            <person name="Lumbsch H.T."/>
            <person name="Grewe F."/>
        </authorList>
    </citation>
    <scope>NUCLEOTIDE SEQUENCE [LARGE SCALE GENOMIC DNA]</scope>
    <source>
        <strain evidence="2 3">Mercado 3170</strain>
    </source>
</reference>
<gene>
    <name evidence="2" type="ORF">N7G274_007657</name>
</gene>
<proteinExistence type="predicted"/>
<organism evidence="2 3">
    <name type="scientific">Stereocaulon virgatum</name>
    <dbReference type="NCBI Taxonomy" id="373712"/>
    <lineage>
        <taxon>Eukaryota</taxon>
        <taxon>Fungi</taxon>
        <taxon>Dikarya</taxon>
        <taxon>Ascomycota</taxon>
        <taxon>Pezizomycotina</taxon>
        <taxon>Lecanoromycetes</taxon>
        <taxon>OSLEUM clade</taxon>
        <taxon>Lecanoromycetidae</taxon>
        <taxon>Lecanorales</taxon>
        <taxon>Lecanorineae</taxon>
        <taxon>Stereocaulaceae</taxon>
        <taxon>Stereocaulon</taxon>
    </lineage>
</organism>
<dbReference type="EMBL" id="JBEFKJ010000024">
    <property type="protein sequence ID" value="KAL2039798.1"/>
    <property type="molecule type" value="Genomic_DNA"/>
</dbReference>
<feature type="region of interest" description="Disordered" evidence="1">
    <location>
        <begin position="248"/>
        <end position="273"/>
    </location>
</feature>
<dbReference type="Proteomes" id="UP001590950">
    <property type="component" value="Unassembled WGS sequence"/>
</dbReference>
<keyword evidence="3" id="KW-1185">Reference proteome</keyword>
<comment type="caution">
    <text evidence="2">The sequence shown here is derived from an EMBL/GenBank/DDBJ whole genome shotgun (WGS) entry which is preliminary data.</text>
</comment>
<feature type="compositionally biased region" description="Basic and acidic residues" evidence="1">
    <location>
        <begin position="248"/>
        <end position="265"/>
    </location>
</feature>
<accession>A0ABR4A420</accession>
<evidence type="ECO:0000313" key="2">
    <source>
        <dbReference type="EMBL" id="KAL2039798.1"/>
    </source>
</evidence>
<name>A0ABR4A420_9LECA</name>
<sequence>MNFSFSKGPSGPLYSVVQLQYFPNSASQDEGQKEKIWADCLAEISKDPAWSFTLQGQFHEDDSTDKVLMIISWKGTTNTVIPSWTSTPHDASKSTLSSPLMPLLPLLNSQPQTFNVAFRPLLSSVISHPTAITDITTLYIPTSLSENPQIASFNDRLQSFNNEAAHVSHESPGPMISSNRGWGVGEVEREGQKIVVHVVLHTWGSKEEERNYKNGKDGRYETLFLGPLREAKRLGVEWETVQVVLEPAKAEKGGEGRSKEREKGGCHAMQTRS</sequence>
<protein>
    <recommendedName>
        <fullName evidence="4">ABM domain-containing protein</fullName>
    </recommendedName>
</protein>
<evidence type="ECO:0000256" key="1">
    <source>
        <dbReference type="SAM" id="MobiDB-lite"/>
    </source>
</evidence>
<evidence type="ECO:0008006" key="4">
    <source>
        <dbReference type="Google" id="ProtNLM"/>
    </source>
</evidence>
<evidence type="ECO:0000313" key="3">
    <source>
        <dbReference type="Proteomes" id="UP001590950"/>
    </source>
</evidence>